<reference evidence="1 2" key="1">
    <citation type="submission" date="2019-06" db="EMBL/GenBank/DDBJ databases">
        <title>Whole genome shotgun sequence of Komagataeibacter hansenii NBRC 14820.</title>
        <authorList>
            <person name="Hosoyama A."/>
            <person name="Uohara A."/>
            <person name="Ohji S."/>
            <person name="Ichikawa N."/>
        </authorList>
    </citation>
    <scope>NUCLEOTIDE SEQUENCE [LARGE SCALE GENOMIC DNA]</scope>
    <source>
        <strain evidence="1 2">NBRC 14820</strain>
    </source>
</reference>
<protein>
    <submittedName>
        <fullName evidence="1">Uncharacterized protein</fullName>
    </submittedName>
</protein>
<dbReference type="Proteomes" id="UP000319478">
    <property type="component" value="Unassembled WGS sequence"/>
</dbReference>
<accession>A0ABQ0SGC8</accession>
<evidence type="ECO:0000313" key="2">
    <source>
        <dbReference type="Proteomes" id="UP000319478"/>
    </source>
</evidence>
<proteinExistence type="predicted"/>
<comment type="caution">
    <text evidence="1">The sequence shown here is derived from an EMBL/GenBank/DDBJ whole genome shotgun (WGS) entry which is preliminary data.</text>
</comment>
<gene>
    <name evidence="1" type="ORF">GHA01_19670</name>
</gene>
<name>A0ABQ0SGC8_NOVHA</name>
<organism evidence="1 2">
    <name type="scientific">Novacetimonas hansenii</name>
    <name type="common">Komagataeibacter hansenii</name>
    <dbReference type="NCBI Taxonomy" id="436"/>
    <lineage>
        <taxon>Bacteria</taxon>
        <taxon>Pseudomonadati</taxon>
        <taxon>Pseudomonadota</taxon>
        <taxon>Alphaproteobacteria</taxon>
        <taxon>Acetobacterales</taxon>
        <taxon>Acetobacteraceae</taxon>
        <taxon>Novacetimonas</taxon>
    </lineage>
</organism>
<dbReference type="RefSeq" id="WP_048859017.1">
    <property type="nucleotide sequence ID" value="NZ_BJNN01000108.1"/>
</dbReference>
<evidence type="ECO:0000313" key="1">
    <source>
        <dbReference type="EMBL" id="GEC64118.1"/>
    </source>
</evidence>
<sequence length="271" mass="30211">MSESTTAAGTTGTVAQEPSMFDRAKALPLLRQNRLLSVAARYFPQVEISDDFLWEKLRAEESLAEARFRTFFHPRQMFPQGYDQTALAALNTAGYPTLEEPGYDYDPGFFSGDEWGFLQLRRTHIVTVQELRFCYPNPQAPLYVVPSDWIRYDRKYGRINIVATQTPSSLPLNVFVMGALSGGRTIPLMLQVVYQAGLTNPFLTCPEVPDYVLKRAVLSLIEDQFLPQSGSVSIDGISQSLSVQVAGLAQSLEGRESVIEGRLNGIRMGFV</sequence>
<dbReference type="EMBL" id="BJNN01000108">
    <property type="protein sequence ID" value="GEC64118.1"/>
    <property type="molecule type" value="Genomic_DNA"/>
</dbReference>
<keyword evidence="2" id="KW-1185">Reference proteome</keyword>